<dbReference type="STRING" id="1448316.A0A395GMS3"/>
<evidence type="ECO:0000256" key="8">
    <source>
        <dbReference type="ARBA" id="ARBA00022643"/>
    </source>
</evidence>
<evidence type="ECO:0000256" key="9">
    <source>
        <dbReference type="ARBA" id="ARBA00022723"/>
    </source>
</evidence>
<dbReference type="InterPro" id="IPR001709">
    <property type="entry name" value="Flavoprot_Pyr_Nucl_cyt_Rdtase"/>
</dbReference>
<dbReference type="SUPFAM" id="SSF52922">
    <property type="entry name" value="TK C-terminal domain-like"/>
    <property type="match status" value="1"/>
</dbReference>
<dbReference type="GO" id="GO:0004783">
    <property type="term" value="F:sulfite reductase (NADPH) activity"/>
    <property type="evidence" value="ECO:0007669"/>
    <property type="project" value="UniProtKB-EC"/>
</dbReference>
<dbReference type="InterPro" id="IPR001433">
    <property type="entry name" value="OxRdtase_FAD/NAD-bd"/>
</dbReference>
<dbReference type="VEuPathDB" id="FungiDB:BO80DRAFT_429385"/>
<dbReference type="Gene3D" id="3.40.50.970">
    <property type="match status" value="1"/>
</dbReference>
<comment type="cofactor">
    <cofactor evidence="1">
        <name>FMN</name>
        <dbReference type="ChEBI" id="CHEBI:58210"/>
    </cofactor>
</comment>
<reference evidence="20 21" key="1">
    <citation type="submission" date="2018-02" db="EMBL/GenBank/DDBJ databases">
        <title>The genomes of Aspergillus section Nigri reveals drivers in fungal speciation.</title>
        <authorList>
            <consortium name="DOE Joint Genome Institute"/>
            <person name="Vesth T.C."/>
            <person name="Nybo J."/>
            <person name="Theobald S."/>
            <person name="Brandl J."/>
            <person name="Frisvad J.C."/>
            <person name="Nielsen K.F."/>
            <person name="Lyhne E.K."/>
            <person name="Kogle M.E."/>
            <person name="Kuo A."/>
            <person name="Riley R."/>
            <person name="Clum A."/>
            <person name="Nolan M."/>
            <person name="Lipzen A."/>
            <person name="Salamov A."/>
            <person name="Henrissat B."/>
            <person name="Wiebenga A."/>
            <person name="De vries R.P."/>
            <person name="Grigoriev I.V."/>
            <person name="Mortensen U.H."/>
            <person name="Andersen M.R."/>
            <person name="Baker S.E."/>
        </authorList>
    </citation>
    <scope>NUCLEOTIDE SEQUENCE [LARGE SCALE GENOMIC DNA]</scope>
    <source>
        <strain evidence="20 21">CBS 121593</strain>
    </source>
</reference>
<dbReference type="Pfam" id="PF01558">
    <property type="entry name" value="POR"/>
    <property type="match status" value="1"/>
</dbReference>
<evidence type="ECO:0000256" key="3">
    <source>
        <dbReference type="ARBA" id="ARBA00004774"/>
    </source>
</evidence>
<dbReference type="PRINTS" id="PR00371">
    <property type="entry name" value="FPNCR"/>
</dbReference>
<dbReference type="PROSITE" id="PS51384">
    <property type="entry name" value="FAD_FR"/>
    <property type="match status" value="1"/>
</dbReference>
<dbReference type="InterPro" id="IPR017938">
    <property type="entry name" value="Riboflavin_synthase-like_b-brl"/>
</dbReference>
<dbReference type="GeneID" id="37225317"/>
<dbReference type="GO" id="GO:0003958">
    <property type="term" value="F:NADPH-hemoprotein reductase activity"/>
    <property type="evidence" value="ECO:0007669"/>
    <property type="project" value="UniProtKB-EC"/>
</dbReference>
<dbReference type="SUPFAM" id="SSF52343">
    <property type="entry name" value="Ferredoxin reductase-like, C-terminal NADP-linked domain"/>
    <property type="match status" value="1"/>
</dbReference>
<dbReference type="EC" id="1.8.1.2" evidence="4"/>
<keyword evidence="9" id="KW-0479">Metal-binding</keyword>
<evidence type="ECO:0000256" key="13">
    <source>
        <dbReference type="ARBA" id="ARBA00023002"/>
    </source>
</evidence>
<keyword evidence="5" id="KW-0813">Transport</keyword>
<evidence type="ECO:0000256" key="17">
    <source>
        <dbReference type="ARBA" id="ARBA00052219"/>
    </source>
</evidence>
<dbReference type="Gene3D" id="2.40.30.10">
    <property type="entry name" value="Translation factors"/>
    <property type="match status" value="1"/>
</dbReference>
<dbReference type="GO" id="GO:0046872">
    <property type="term" value="F:metal ion binding"/>
    <property type="evidence" value="ECO:0007669"/>
    <property type="project" value="UniProtKB-KW"/>
</dbReference>
<evidence type="ECO:0000256" key="15">
    <source>
        <dbReference type="ARBA" id="ARBA00023014"/>
    </source>
</evidence>
<evidence type="ECO:0000256" key="7">
    <source>
        <dbReference type="ARBA" id="ARBA00022630"/>
    </source>
</evidence>
<dbReference type="RefSeq" id="XP_025570465.1">
    <property type="nucleotide sequence ID" value="XM_025720452.1"/>
</dbReference>
<dbReference type="InterPro" id="IPR009014">
    <property type="entry name" value="Transketo_C/PFOR_II"/>
</dbReference>
<keyword evidence="13" id="KW-0560">Oxidoreductase</keyword>
<evidence type="ECO:0000256" key="1">
    <source>
        <dbReference type="ARBA" id="ARBA00001917"/>
    </source>
</evidence>
<dbReference type="GO" id="GO:0005829">
    <property type="term" value="C:cytosol"/>
    <property type="evidence" value="ECO:0007669"/>
    <property type="project" value="TreeGrafter"/>
</dbReference>
<dbReference type="GO" id="GO:0010181">
    <property type="term" value="F:FMN binding"/>
    <property type="evidence" value="ECO:0007669"/>
    <property type="project" value="TreeGrafter"/>
</dbReference>
<dbReference type="FunFam" id="3.40.920.10:FF:000004">
    <property type="entry name" value="Sulfite reductase [NADPH] flavoprotein component"/>
    <property type="match status" value="1"/>
</dbReference>
<keyword evidence="11" id="KW-0521">NADP</keyword>
<comment type="pathway">
    <text evidence="3">Sulfur metabolism; hydrogen sulfide biosynthesis; hydrogen sulfide from sulfite (NADPH route): step 1/1.</text>
</comment>
<evidence type="ECO:0000313" key="21">
    <source>
        <dbReference type="Proteomes" id="UP000249402"/>
    </source>
</evidence>
<dbReference type="Pfam" id="PF00175">
    <property type="entry name" value="NAD_binding_1"/>
    <property type="match status" value="1"/>
</dbReference>
<evidence type="ECO:0000256" key="18">
    <source>
        <dbReference type="ARBA" id="ARBA00059320"/>
    </source>
</evidence>
<sequence>MGSPSPALSTLGGPTYVTAQTLIQQVAYVLSDKIFSYSPESFDLDAALREWASKQEINANGESPEIKAMETRQGAGNIALGYIFSQDFDLKKRHVPQGIVASSATLPYMRAALEQLSLLYSVASPVAAHVAAVDYAGEDGLVSDYASALSLAEELGLGLVSSASVHEAQHMALLTTLLASVLPSVHIYDGVRVGREQTRVIDVLDQAGLSRTYEAARKTLEDSRSRHLDTQGKLLELLQSLNGELGTDYGLFEYHGHAEPVSVLVAFGTVEASLTAQIARSLAKDGVRVGVINVRVYRPFVEEEFLRVLPKSVKTVGVLGQVSNEQAVQEQGVRSVLYEDVLAALTFATDREQTPTCIDIKYARSQRWDLINTAAAFQLVHEKPIVQAGAEAESLQLLDPATVQEYTFWDVDNSVGGDVATTLSQALAADSASNVTTSKAHDNLIQGGVVRVDIRKSSKIVDAPYAITAAETAYVGDIKLLGDVDIAASVKDNGKVIVNAPGVKDDELEKKLPVAFRQAVAERGISLYLVDPSVAGESAPEAAVLQVAFLRVALPSQESVGIKKLASIAGNADVLENVSKDLEKVLRQIEVPEAWKTPEEGAQAAQLPKDISPNSFVSFDKEESEPASYLKDWQAAAKGLAFKEAYGTRNALRPETATKTFTVHVKENRRLTPVTYDRNIFHIEFDLGDSGLKYDIGEALGVHAENDPKDVEEFIQFYGLNSDDVVEVPSREDPAVLENRTVYQALVQNVDIFGRPPKRFYEALAEFASDEKEKTDLLTLGGPEGAVEFKRRSEVDTVTFADILLQYPSAHPDFHDLIRIVGPLKRREYSIASCQKVTPTSVALMIVAVTWSDPTGRDRFGLATRYLSRLQPGTPITVSVKSSVMKLPPKSTQPLIMAGLGTGLAPFRAFVQHRALEKAQGKEIGAVLLYMGSRHQREEYCYGEEWEAYQEAGVITVLGRAFSRDQPEKIYIQDRMRQTLPEIIQAYIREEGAFYLCGPTWPVPDVTAVLEEAITTEAKNLGKKVDARKEIEKLKDEERYVLEVY</sequence>
<evidence type="ECO:0000256" key="6">
    <source>
        <dbReference type="ARBA" id="ARBA00022485"/>
    </source>
</evidence>
<dbReference type="FunFam" id="1.20.990.10:FF:000010">
    <property type="entry name" value="Sulfite reductase [NADPH] flavoprotein component"/>
    <property type="match status" value="1"/>
</dbReference>
<evidence type="ECO:0000313" key="20">
    <source>
        <dbReference type="EMBL" id="RAK96137.1"/>
    </source>
</evidence>
<dbReference type="OrthoDB" id="1856718at2759"/>
<dbReference type="Proteomes" id="UP000249402">
    <property type="component" value="Unassembled WGS sequence"/>
</dbReference>
<dbReference type="InterPro" id="IPR003097">
    <property type="entry name" value="CysJ-like_FAD-binding"/>
</dbReference>
<keyword evidence="10" id="KW-0274">FAD</keyword>
<dbReference type="PANTHER" id="PTHR19384">
    <property type="entry name" value="NITRIC OXIDE SYNTHASE-RELATED"/>
    <property type="match status" value="1"/>
</dbReference>
<organism evidence="20 21">
    <name type="scientific">Aspergillus ibericus CBS 121593</name>
    <dbReference type="NCBI Taxonomy" id="1448316"/>
    <lineage>
        <taxon>Eukaryota</taxon>
        <taxon>Fungi</taxon>
        <taxon>Dikarya</taxon>
        <taxon>Ascomycota</taxon>
        <taxon>Pezizomycotina</taxon>
        <taxon>Eurotiomycetes</taxon>
        <taxon>Eurotiomycetidae</taxon>
        <taxon>Eurotiales</taxon>
        <taxon>Aspergillaceae</taxon>
        <taxon>Aspergillus</taxon>
        <taxon>Aspergillus subgen. Circumdati</taxon>
    </lineage>
</organism>
<evidence type="ECO:0000256" key="16">
    <source>
        <dbReference type="ARBA" id="ARBA00049342"/>
    </source>
</evidence>
<dbReference type="AlphaFoldDB" id="A0A395GMS3"/>
<keyword evidence="7" id="KW-0285">Flavoprotein</keyword>
<comment type="cofactor">
    <cofactor evidence="2">
        <name>FAD</name>
        <dbReference type="ChEBI" id="CHEBI:57692"/>
    </cofactor>
</comment>
<comment type="catalytic activity">
    <reaction evidence="17">
        <text>hydrogen sulfide + 3 NADP(+) + 3 H2O = sulfite + 3 NADPH + 4 H(+)</text>
        <dbReference type="Rhea" id="RHEA:13801"/>
        <dbReference type="ChEBI" id="CHEBI:15377"/>
        <dbReference type="ChEBI" id="CHEBI:15378"/>
        <dbReference type="ChEBI" id="CHEBI:17359"/>
        <dbReference type="ChEBI" id="CHEBI:29919"/>
        <dbReference type="ChEBI" id="CHEBI:57783"/>
        <dbReference type="ChEBI" id="CHEBI:58349"/>
        <dbReference type="EC" id="1.8.1.2"/>
    </reaction>
</comment>
<proteinExistence type="predicted"/>
<dbReference type="GO" id="GO:0051539">
    <property type="term" value="F:4 iron, 4 sulfur cluster binding"/>
    <property type="evidence" value="ECO:0007669"/>
    <property type="project" value="UniProtKB-KW"/>
</dbReference>
<dbReference type="GO" id="GO:0050660">
    <property type="term" value="F:flavin adenine dinucleotide binding"/>
    <property type="evidence" value="ECO:0007669"/>
    <property type="project" value="TreeGrafter"/>
</dbReference>
<evidence type="ECO:0000256" key="4">
    <source>
        <dbReference type="ARBA" id="ARBA00012604"/>
    </source>
</evidence>
<dbReference type="CDD" id="cd06207">
    <property type="entry name" value="CyPoR_like"/>
    <property type="match status" value="1"/>
</dbReference>
<evidence type="ECO:0000259" key="19">
    <source>
        <dbReference type="PROSITE" id="PS51384"/>
    </source>
</evidence>
<dbReference type="InterPro" id="IPR019752">
    <property type="entry name" value="Pyrv/ketoisovalerate_OxRed_cat"/>
</dbReference>
<dbReference type="PANTHER" id="PTHR19384:SF109">
    <property type="entry name" value="SULFITE REDUCTASE [NADPH] FLAVOPROTEIN COMPONENT"/>
    <property type="match status" value="1"/>
</dbReference>
<comment type="catalytic activity">
    <reaction evidence="16">
        <text>2 oxidized [cytochrome P450] + NADPH = 2 reduced [cytochrome P450] + NADP(+) + H(+)</text>
        <dbReference type="Rhea" id="RHEA:24040"/>
        <dbReference type="Rhea" id="RHEA-COMP:14627"/>
        <dbReference type="Rhea" id="RHEA-COMP:14628"/>
        <dbReference type="ChEBI" id="CHEBI:15378"/>
        <dbReference type="ChEBI" id="CHEBI:55376"/>
        <dbReference type="ChEBI" id="CHEBI:57783"/>
        <dbReference type="ChEBI" id="CHEBI:58349"/>
        <dbReference type="ChEBI" id="CHEBI:60344"/>
        <dbReference type="EC" id="1.6.2.4"/>
    </reaction>
</comment>
<dbReference type="Gene3D" id="3.40.50.920">
    <property type="match status" value="1"/>
</dbReference>
<keyword evidence="21" id="KW-1185">Reference proteome</keyword>
<protein>
    <recommendedName>
        <fullName evidence="4">assimilatory sulfite reductase (NADPH)</fullName>
        <ecNumber evidence="4">1.8.1.2</ecNumber>
    </recommendedName>
</protein>
<dbReference type="Gene3D" id="3.40.50.80">
    <property type="entry name" value="Nucleotide-binding domain of ferredoxin-NADP reductase (FNR) module"/>
    <property type="match status" value="1"/>
</dbReference>
<comment type="function">
    <text evidence="18">This enzyme catalyzes the 6-electron reduction of sulfite to sulfide. This is one of several activities required for the biosynthesis of L-cysteine from sulfate.</text>
</comment>
<evidence type="ECO:0000256" key="10">
    <source>
        <dbReference type="ARBA" id="ARBA00022827"/>
    </source>
</evidence>
<evidence type="ECO:0000256" key="11">
    <source>
        <dbReference type="ARBA" id="ARBA00022857"/>
    </source>
</evidence>
<keyword evidence="8" id="KW-0288">FMN</keyword>
<keyword evidence="12" id="KW-0249">Electron transport</keyword>
<dbReference type="FunFam" id="3.40.50.920:FF:000007">
    <property type="entry name" value="Pyruvate:ferredoxin (Flavodoxin) oxidoreductase"/>
    <property type="match status" value="1"/>
</dbReference>
<dbReference type="SUPFAM" id="SSF53323">
    <property type="entry name" value="Pyruvate-ferredoxin oxidoreductase, PFOR, domain III"/>
    <property type="match status" value="1"/>
</dbReference>
<dbReference type="GO" id="GO:0016903">
    <property type="term" value="F:oxidoreductase activity, acting on the aldehyde or oxo group of donors"/>
    <property type="evidence" value="ECO:0007669"/>
    <property type="project" value="InterPro"/>
</dbReference>
<evidence type="ECO:0000256" key="12">
    <source>
        <dbReference type="ARBA" id="ARBA00022982"/>
    </source>
</evidence>
<dbReference type="InterPro" id="IPR002869">
    <property type="entry name" value="Pyrv_flavodox_OxRed_cen"/>
</dbReference>
<gene>
    <name evidence="20" type="ORF">BO80DRAFT_429385</name>
</gene>
<evidence type="ECO:0000256" key="14">
    <source>
        <dbReference type="ARBA" id="ARBA00023004"/>
    </source>
</evidence>
<dbReference type="SUPFAM" id="SSF63380">
    <property type="entry name" value="Riboflavin synthase domain-like"/>
    <property type="match status" value="1"/>
</dbReference>
<keyword evidence="15" id="KW-0411">Iron-sulfur</keyword>
<name>A0A395GMS3_9EURO</name>
<feature type="domain" description="FAD-binding FR-type" evidence="19">
    <location>
        <begin position="658"/>
        <end position="896"/>
    </location>
</feature>
<dbReference type="Gene3D" id="1.20.990.10">
    <property type="entry name" value="NADPH-cytochrome p450 Reductase, Chain A, domain 3"/>
    <property type="match status" value="1"/>
</dbReference>
<dbReference type="InterPro" id="IPR017927">
    <property type="entry name" value="FAD-bd_FR_type"/>
</dbReference>
<dbReference type="InterPro" id="IPR023173">
    <property type="entry name" value="NADPH_Cyt_P450_Rdtase_alpha"/>
</dbReference>
<dbReference type="Gene3D" id="3.40.920.10">
    <property type="entry name" value="Pyruvate-ferredoxin oxidoreductase, PFOR, domain III"/>
    <property type="match status" value="1"/>
</dbReference>
<dbReference type="FunFam" id="3.40.50.80:FF:000011">
    <property type="entry name" value="Sulfite reductase flavoprotein component"/>
    <property type="match status" value="1"/>
</dbReference>
<accession>A0A395GMS3</accession>
<keyword evidence="6" id="KW-0004">4Fe-4S</keyword>
<dbReference type="FunFam" id="3.40.50.970:FF:000052">
    <property type="entry name" value="Sulfite reductase [NADPH] flavoprotein component"/>
    <property type="match status" value="1"/>
</dbReference>
<dbReference type="EMBL" id="KZ824480">
    <property type="protein sequence ID" value="RAK96137.1"/>
    <property type="molecule type" value="Genomic_DNA"/>
</dbReference>
<evidence type="ECO:0000256" key="5">
    <source>
        <dbReference type="ARBA" id="ARBA00022448"/>
    </source>
</evidence>
<keyword evidence="14" id="KW-0408">Iron</keyword>
<dbReference type="Pfam" id="PF00667">
    <property type="entry name" value="FAD_binding_1"/>
    <property type="match status" value="1"/>
</dbReference>
<evidence type="ECO:0000256" key="2">
    <source>
        <dbReference type="ARBA" id="ARBA00001974"/>
    </source>
</evidence>
<dbReference type="InterPro" id="IPR039261">
    <property type="entry name" value="FNR_nucleotide-bd"/>
</dbReference>